<evidence type="ECO:0000256" key="2">
    <source>
        <dbReference type="ARBA" id="ARBA00006730"/>
    </source>
</evidence>
<proteinExistence type="inferred from homology"/>
<evidence type="ECO:0000256" key="6">
    <source>
        <dbReference type="PIRSR" id="PIRSR000189-1"/>
    </source>
</evidence>
<feature type="binding site" evidence="6">
    <location>
        <position position="242"/>
    </location>
    <ligand>
        <name>D-dopa</name>
        <dbReference type="ChEBI" id="CHEBI:149689"/>
    </ligand>
</feature>
<comment type="similarity">
    <text evidence="2">Belongs to the DAMOX/DASOX family.</text>
</comment>
<dbReference type="OMA" id="TDPTRHM"/>
<dbReference type="PIRSF" id="PIRSF000189">
    <property type="entry name" value="D-aa_oxidase"/>
    <property type="match status" value="1"/>
</dbReference>
<dbReference type="Proteomes" id="UP000054383">
    <property type="component" value="Unassembled WGS sequence"/>
</dbReference>
<dbReference type="EMBL" id="CVMT01000008">
    <property type="protein sequence ID" value="CRG90890.1"/>
    <property type="molecule type" value="Genomic_DNA"/>
</dbReference>
<dbReference type="PANTHER" id="PTHR11530">
    <property type="entry name" value="D-AMINO ACID OXIDASE"/>
    <property type="match status" value="1"/>
</dbReference>
<feature type="binding site" evidence="6">
    <location>
        <position position="303"/>
    </location>
    <ligand>
        <name>D-dopa</name>
        <dbReference type="ChEBI" id="CHEBI:149689"/>
    </ligand>
</feature>
<keyword evidence="5" id="KW-0560">Oxidoreductase</keyword>
<protein>
    <recommendedName>
        <fullName evidence="7">FAD dependent oxidoreductase domain-containing protein</fullName>
    </recommendedName>
</protein>
<evidence type="ECO:0000313" key="9">
    <source>
        <dbReference type="Proteomes" id="UP000054383"/>
    </source>
</evidence>
<keyword evidence="3" id="KW-0285">Flavoprotein</keyword>
<reference evidence="8 9" key="1">
    <citation type="submission" date="2015-04" db="EMBL/GenBank/DDBJ databases">
        <authorList>
            <person name="Syromyatnikov M.Y."/>
            <person name="Popov V.N."/>
        </authorList>
    </citation>
    <scope>NUCLEOTIDE SEQUENCE [LARGE SCALE GENOMIC DNA]</scope>
    <source>
        <strain evidence="8">WF-38-12</strain>
    </source>
</reference>
<dbReference type="OrthoDB" id="2015447at2759"/>
<evidence type="ECO:0000313" key="8">
    <source>
        <dbReference type="EMBL" id="CRG90890.1"/>
    </source>
</evidence>
<dbReference type="GO" id="GO:0005737">
    <property type="term" value="C:cytoplasm"/>
    <property type="evidence" value="ECO:0007669"/>
    <property type="project" value="TreeGrafter"/>
</dbReference>
<dbReference type="GO" id="GO:0019478">
    <property type="term" value="P:D-amino acid catabolic process"/>
    <property type="evidence" value="ECO:0007669"/>
    <property type="project" value="TreeGrafter"/>
</dbReference>
<name>A0A0U1M7E7_TALIS</name>
<dbReference type="GO" id="GO:0003884">
    <property type="term" value="F:D-amino-acid oxidase activity"/>
    <property type="evidence" value="ECO:0007669"/>
    <property type="project" value="InterPro"/>
</dbReference>
<dbReference type="AlphaFoldDB" id="A0A0U1M7E7"/>
<evidence type="ECO:0000256" key="4">
    <source>
        <dbReference type="ARBA" id="ARBA00022827"/>
    </source>
</evidence>
<keyword evidence="4 6" id="KW-0274">FAD</keyword>
<dbReference type="PANTHER" id="PTHR11530:SF29">
    <property type="entry name" value="FAD DEPENDENT OXIDOREDUCTASE SUPERFAMILY (AFU_ORTHOLOGUE AFUA_6G10230)"/>
    <property type="match status" value="1"/>
</dbReference>
<dbReference type="InterPro" id="IPR023209">
    <property type="entry name" value="DAO"/>
</dbReference>
<dbReference type="SUPFAM" id="SSF51971">
    <property type="entry name" value="Nucleotide-binding domain"/>
    <property type="match status" value="1"/>
</dbReference>
<gene>
    <name evidence="8" type="ORF">PISL3812_07936</name>
</gene>
<feature type="domain" description="FAD dependent oxidoreductase" evidence="7">
    <location>
        <begin position="23"/>
        <end position="343"/>
    </location>
</feature>
<evidence type="ECO:0000256" key="5">
    <source>
        <dbReference type="ARBA" id="ARBA00023002"/>
    </source>
</evidence>
<feature type="binding site" evidence="6">
    <location>
        <position position="179"/>
    </location>
    <ligand>
        <name>FAD</name>
        <dbReference type="ChEBI" id="CHEBI:57692"/>
    </ligand>
</feature>
<feature type="binding site" evidence="6">
    <location>
        <position position="330"/>
    </location>
    <ligand>
        <name>D-dopa</name>
        <dbReference type="ChEBI" id="CHEBI:149689"/>
    </ligand>
</feature>
<comment type="cofactor">
    <cofactor evidence="1 6">
        <name>FAD</name>
        <dbReference type="ChEBI" id="CHEBI:57692"/>
    </cofactor>
</comment>
<evidence type="ECO:0000259" key="7">
    <source>
        <dbReference type="Pfam" id="PF01266"/>
    </source>
</evidence>
<accession>A0A0U1M7E7</accession>
<dbReference type="Gene3D" id="3.30.9.10">
    <property type="entry name" value="D-Amino Acid Oxidase, subunit A, domain 2"/>
    <property type="match status" value="1"/>
</dbReference>
<dbReference type="GO" id="GO:0071949">
    <property type="term" value="F:FAD binding"/>
    <property type="evidence" value="ECO:0007669"/>
    <property type="project" value="InterPro"/>
</dbReference>
<dbReference type="STRING" id="28573.A0A0U1M7E7"/>
<sequence length="360" mass="39676">MVTMPGQVHVPAENDTPFPRRPVIILGAGIIGCSAALQLLQNGFQVTLVGEYLPGDDSIFYASAWAGAAWHAAANIPDDQKYLQAVTHRRLLQIAEEGPSSGVCIVNSRECLDISPSKNSSLWGKTVLKNFRTLQPGEYPSEFDTVWEYECPVVDPSIHIPWVGAKIKSLGGQFVRQRVASLQELYDMYPESSIFINASGWGSRDLTDVLDKKSFPDRGQNVCLRTPNHNNLIFRLGKEYTYIIPRPITGHLILGGHNSRDNLSGEPDMDVARDEIRRCHKLAPDVVPAEPAESDLSYVIGIRPARDGGFRLDSQKIGKRTVLSAYGFAGGGYAFSYGVADALFKMVEQAEFDHIVAEQQ</sequence>
<organism evidence="8 9">
    <name type="scientific">Talaromyces islandicus</name>
    <name type="common">Penicillium islandicum</name>
    <dbReference type="NCBI Taxonomy" id="28573"/>
    <lineage>
        <taxon>Eukaryota</taxon>
        <taxon>Fungi</taxon>
        <taxon>Dikarya</taxon>
        <taxon>Ascomycota</taxon>
        <taxon>Pezizomycotina</taxon>
        <taxon>Eurotiomycetes</taxon>
        <taxon>Eurotiomycetidae</taxon>
        <taxon>Eurotiales</taxon>
        <taxon>Trichocomaceae</taxon>
        <taxon>Talaromyces</taxon>
        <taxon>Talaromyces sect. Islandici</taxon>
    </lineage>
</organism>
<keyword evidence="9" id="KW-1185">Reference proteome</keyword>
<dbReference type="InterPro" id="IPR006076">
    <property type="entry name" value="FAD-dep_OxRdtase"/>
</dbReference>
<dbReference type="Pfam" id="PF01266">
    <property type="entry name" value="DAO"/>
    <property type="match status" value="1"/>
</dbReference>
<evidence type="ECO:0000256" key="3">
    <source>
        <dbReference type="ARBA" id="ARBA00022630"/>
    </source>
</evidence>
<evidence type="ECO:0000256" key="1">
    <source>
        <dbReference type="ARBA" id="ARBA00001974"/>
    </source>
</evidence>
<dbReference type="SUPFAM" id="SSF54373">
    <property type="entry name" value="FAD-linked reductases, C-terminal domain"/>
    <property type="match status" value="1"/>
</dbReference>
<dbReference type="Gene3D" id="3.40.50.720">
    <property type="entry name" value="NAD(P)-binding Rossmann-like Domain"/>
    <property type="match status" value="1"/>
</dbReference>